<organism evidence="2 3">
    <name type="scientific">Leptosia nina</name>
    <dbReference type="NCBI Taxonomy" id="320188"/>
    <lineage>
        <taxon>Eukaryota</taxon>
        <taxon>Metazoa</taxon>
        <taxon>Ecdysozoa</taxon>
        <taxon>Arthropoda</taxon>
        <taxon>Hexapoda</taxon>
        <taxon>Insecta</taxon>
        <taxon>Pterygota</taxon>
        <taxon>Neoptera</taxon>
        <taxon>Endopterygota</taxon>
        <taxon>Lepidoptera</taxon>
        <taxon>Glossata</taxon>
        <taxon>Ditrysia</taxon>
        <taxon>Papilionoidea</taxon>
        <taxon>Pieridae</taxon>
        <taxon>Pierinae</taxon>
        <taxon>Leptosia</taxon>
    </lineage>
</organism>
<evidence type="ECO:0000313" key="2">
    <source>
        <dbReference type="EMBL" id="CAK1540209.1"/>
    </source>
</evidence>
<name>A0AAV1ISX3_9NEOP</name>
<dbReference type="EMBL" id="CAVLEF010000001">
    <property type="protein sequence ID" value="CAK1540209.1"/>
    <property type="molecule type" value="Genomic_DNA"/>
</dbReference>
<feature type="transmembrane region" description="Helical" evidence="1">
    <location>
        <begin position="76"/>
        <end position="100"/>
    </location>
</feature>
<dbReference type="PANTHER" id="PTHR12242">
    <property type="entry name" value="OS02G0130600 PROTEIN-RELATED"/>
    <property type="match status" value="1"/>
</dbReference>
<sequence length="272" mass="30925">MGAVKKYFKRQFQTQKFKFEYENGSDFYIGCFQKNKSCIPLLLIRALLFFGSVAIVVSSIVLVAETGKGAFWPIYLTHWGIFLMMVSTGFGFAISLISFLRGPIDTTFKLPWYVTVYWILYNIAVPLALFITVFYWAFLSGLADSEEAENLEFAPNKALDIFIHAINSVVMMLLLLTARQPVYILHFYNVFGCALIYLFFTVIYWAAGGTDQFGHSFIYPMIDWNNPGVAAIAVVFCAILIIILHVLISFLTAGRDAVAKWYRKENAMSFVE</sequence>
<dbReference type="Pfam" id="PF21534">
    <property type="entry name" value="Rost"/>
    <property type="match status" value="1"/>
</dbReference>
<feature type="transmembrane region" description="Helical" evidence="1">
    <location>
        <begin position="42"/>
        <end position="64"/>
    </location>
</feature>
<dbReference type="Proteomes" id="UP001497472">
    <property type="component" value="Unassembled WGS sequence"/>
</dbReference>
<evidence type="ECO:0000313" key="3">
    <source>
        <dbReference type="Proteomes" id="UP001497472"/>
    </source>
</evidence>
<gene>
    <name evidence="2" type="ORF">LNINA_LOCUS279</name>
</gene>
<protein>
    <recommendedName>
        <fullName evidence="4">Protein rolling stone</fullName>
    </recommendedName>
</protein>
<feature type="transmembrane region" description="Helical" evidence="1">
    <location>
        <begin position="158"/>
        <end position="176"/>
    </location>
</feature>
<evidence type="ECO:0008006" key="4">
    <source>
        <dbReference type="Google" id="ProtNLM"/>
    </source>
</evidence>
<keyword evidence="1" id="KW-0472">Membrane</keyword>
<feature type="transmembrane region" description="Helical" evidence="1">
    <location>
        <begin position="227"/>
        <end position="254"/>
    </location>
</feature>
<dbReference type="GO" id="GO:0016020">
    <property type="term" value="C:membrane"/>
    <property type="evidence" value="ECO:0007669"/>
    <property type="project" value="TreeGrafter"/>
</dbReference>
<keyword evidence="1" id="KW-1133">Transmembrane helix</keyword>
<reference evidence="2 3" key="1">
    <citation type="submission" date="2023-11" db="EMBL/GenBank/DDBJ databases">
        <authorList>
            <person name="Okamura Y."/>
        </authorList>
    </citation>
    <scope>NUCLEOTIDE SEQUENCE [LARGE SCALE GENOMIC DNA]</scope>
</reference>
<dbReference type="AlphaFoldDB" id="A0AAV1ISX3"/>
<evidence type="ECO:0000256" key="1">
    <source>
        <dbReference type="SAM" id="Phobius"/>
    </source>
</evidence>
<keyword evidence="1" id="KW-0812">Transmembrane</keyword>
<feature type="transmembrane region" description="Helical" evidence="1">
    <location>
        <begin position="112"/>
        <end position="138"/>
    </location>
</feature>
<dbReference type="PANTHER" id="PTHR12242:SF49">
    <property type="entry name" value="HEADBUTT, ISOFORM E"/>
    <property type="match status" value="1"/>
</dbReference>
<accession>A0AAV1ISX3</accession>
<dbReference type="InterPro" id="IPR049352">
    <property type="entry name" value="Rost"/>
</dbReference>
<comment type="caution">
    <text evidence="2">The sequence shown here is derived from an EMBL/GenBank/DDBJ whole genome shotgun (WGS) entry which is preliminary data.</text>
</comment>
<feature type="transmembrane region" description="Helical" evidence="1">
    <location>
        <begin position="188"/>
        <end position="207"/>
    </location>
</feature>
<keyword evidence="3" id="KW-1185">Reference proteome</keyword>
<proteinExistence type="predicted"/>